<dbReference type="PANTHER" id="PTHR30273">
    <property type="entry name" value="PERIPLASMIC SIGNAL SENSOR AND SIGMA FACTOR ACTIVATOR FECR-RELATED"/>
    <property type="match status" value="1"/>
</dbReference>
<keyword evidence="1" id="KW-0472">Membrane</keyword>
<dbReference type="InterPro" id="IPR012373">
    <property type="entry name" value="Ferrdict_sens_TM"/>
</dbReference>
<keyword evidence="1" id="KW-0812">Transmembrane</keyword>
<protein>
    <submittedName>
        <fullName evidence="4">FecR family protein</fullName>
    </submittedName>
</protein>
<dbReference type="Pfam" id="PF04773">
    <property type="entry name" value="FecR"/>
    <property type="match status" value="1"/>
</dbReference>
<dbReference type="OrthoDB" id="783402at2"/>
<evidence type="ECO:0000313" key="4">
    <source>
        <dbReference type="EMBL" id="SMO52207.1"/>
    </source>
</evidence>
<feature type="domain" description="Protein FecR C-terminal" evidence="3">
    <location>
        <begin position="256"/>
        <end position="324"/>
    </location>
</feature>
<dbReference type="Proteomes" id="UP000319040">
    <property type="component" value="Unassembled WGS sequence"/>
</dbReference>
<evidence type="ECO:0000313" key="5">
    <source>
        <dbReference type="Proteomes" id="UP000319040"/>
    </source>
</evidence>
<dbReference type="RefSeq" id="WP_142532518.1">
    <property type="nucleotide sequence ID" value="NZ_FXTB01000002.1"/>
</dbReference>
<organism evidence="4 5">
    <name type="scientific">Saccharicrinis carchari</name>
    <dbReference type="NCBI Taxonomy" id="1168039"/>
    <lineage>
        <taxon>Bacteria</taxon>
        <taxon>Pseudomonadati</taxon>
        <taxon>Bacteroidota</taxon>
        <taxon>Bacteroidia</taxon>
        <taxon>Marinilabiliales</taxon>
        <taxon>Marinilabiliaceae</taxon>
        <taxon>Saccharicrinis</taxon>
    </lineage>
</organism>
<dbReference type="AlphaFoldDB" id="A0A521BYE9"/>
<proteinExistence type="predicted"/>
<dbReference type="InterPro" id="IPR006860">
    <property type="entry name" value="FecR"/>
</dbReference>
<dbReference type="Pfam" id="PF16344">
    <property type="entry name" value="FecR_C"/>
    <property type="match status" value="1"/>
</dbReference>
<name>A0A521BYE9_SACCC</name>
<dbReference type="Gene3D" id="3.55.50.30">
    <property type="match status" value="1"/>
</dbReference>
<evidence type="ECO:0000259" key="2">
    <source>
        <dbReference type="Pfam" id="PF04773"/>
    </source>
</evidence>
<dbReference type="Gene3D" id="2.60.120.1440">
    <property type="match status" value="1"/>
</dbReference>
<feature type="domain" description="FecR protein" evidence="2">
    <location>
        <begin position="114"/>
        <end position="206"/>
    </location>
</feature>
<gene>
    <name evidence="4" type="ORF">SAMN06265379_102212</name>
</gene>
<dbReference type="GO" id="GO:0016989">
    <property type="term" value="F:sigma factor antagonist activity"/>
    <property type="evidence" value="ECO:0007669"/>
    <property type="project" value="TreeGrafter"/>
</dbReference>
<reference evidence="4 5" key="1">
    <citation type="submission" date="2017-05" db="EMBL/GenBank/DDBJ databases">
        <authorList>
            <person name="Varghese N."/>
            <person name="Submissions S."/>
        </authorList>
    </citation>
    <scope>NUCLEOTIDE SEQUENCE [LARGE SCALE GENOMIC DNA]</scope>
    <source>
        <strain evidence="4 5">DSM 27040</strain>
    </source>
</reference>
<keyword evidence="5" id="KW-1185">Reference proteome</keyword>
<evidence type="ECO:0000259" key="3">
    <source>
        <dbReference type="Pfam" id="PF16344"/>
    </source>
</evidence>
<dbReference type="PANTHER" id="PTHR30273:SF2">
    <property type="entry name" value="PROTEIN FECR"/>
    <property type="match status" value="1"/>
</dbReference>
<dbReference type="EMBL" id="FXTB01000002">
    <property type="protein sequence ID" value="SMO52207.1"/>
    <property type="molecule type" value="Genomic_DNA"/>
</dbReference>
<accession>A0A521BYE9</accession>
<dbReference type="PIRSF" id="PIRSF018266">
    <property type="entry name" value="FecR"/>
    <property type="match status" value="1"/>
</dbReference>
<evidence type="ECO:0000256" key="1">
    <source>
        <dbReference type="SAM" id="Phobius"/>
    </source>
</evidence>
<sequence length="330" mass="37881">MKKINNYKKIFFRFLLGATSEKENKTVYTELSNSKENLQKARKSFYSYSHVMGSSADKNWLDANYQKIERTIKQKTIMLRWMRVAAIFVGMLSVGLAVQLSGIFTAEPDWLLVSVPRGEQQTLTLPDGTKVHLAPATTFRYPEKFAKDRREVRIEGKGFFEVAKDTKRPFTVESPRTKIVVTGTSFNIRAYPQDMEEVTKLVEGAVSLTFTDANDKVLKQYKLQPMQKAQLNKQTGSVTVKSFDSTELPAWMEGTLSFRNQTFGDIAKRLERFYDVDIIFEDSIIKHQQMNGDFNDETVFEILDAIKILSPFSYEYNTNTQKITISAQTQ</sequence>
<keyword evidence="1" id="KW-1133">Transmembrane helix</keyword>
<dbReference type="InterPro" id="IPR032508">
    <property type="entry name" value="FecR_C"/>
</dbReference>
<feature type="transmembrane region" description="Helical" evidence="1">
    <location>
        <begin position="84"/>
        <end position="104"/>
    </location>
</feature>